<reference evidence="2 3" key="1">
    <citation type="submission" date="2016-07" db="EMBL/GenBank/DDBJ databases">
        <title>Pervasive Adenine N6-methylation of Active Genes in Fungi.</title>
        <authorList>
            <consortium name="DOE Joint Genome Institute"/>
            <person name="Mondo S.J."/>
            <person name="Dannebaum R.O."/>
            <person name="Kuo R.C."/>
            <person name="Labutti K."/>
            <person name="Haridas S."/>
            <person name="Kuo A."/>
            <person name="Salamov A."/>
            <person name="Ahrendt S.R."/>
            <person name="Lipzen A."/>
            <person name="Sullivan W."/>
            <person name="Andreopoulos W.B."/>
            <person name="Clum A."/>
            <person name="Lindquist E."/>
            <person name="Daum C."/>
            <person name="Ramamoorthy G.K."/>
            <person name="Gryganskyi A."/>
            <person name="Culley D."/>
            <person name="Magnuson J.K."/>
            <person name="James T.Y."/>
            <person name="O'Malley M.A."/>
            <person name="Stajich J.E."/>
            <person name="Spatafora J.W."/>
            <person name="Visel A."/>
            <person name="Grigoriev I.V."/>
        </authorList>
    </citation>
    <scope>NUCLEOTIDE SEQUENCE [LARGE SCALE GENOMIC DNA]</scope>
    <source>
        <strain evidence="2 3">68-887.2</strain>
    </source>
</reference>
<evidence type="ECO:0000256" key="1">
    <source>
        <dbReference type="SAM" id="Phobius"/>
    </source>
</evidence>
<feature type="transmembrane region" description="Helical" evidence="1">
    <location>
        <begin position="170"/>
        <end position="187"/>
    </location>
</feature>
<name>A0A1Y2AL86_9TREE</name>
<dbReference type="InParanoid" id="A0A1Y2AL86"/>
<comment type="caution">
    <text evidence="2">The sequence shown here is derived from an EMBL/GenBank/DDBJ whole genome shotgun (WGS) entry which is preliminary data.</text>
</comment>
<dbReference type="STRING" id="71784.A0A1Y2AL86"/>
<dbReference type="EMBL" id="MCFC01000081">
    <property type="protein sequence ID" value="ORY23262.1"/>
    <property type="molecule type" value="Genomic_DNA"/>
</dbReference>
<dbReference type="Proteomes" id="UP000193986">
    <property type="component" value="Unassembled WGS sequence"/>
</dbReference>
<keyword evidence="1" id="KW-1133">Transmembrane helix</keyword>
<dbReference type="InterPro" id="IPR010699">
    <property type="entry name" value="DUF1275"/>
</dbReference>
<protein>
    <submittedName>
        <fullName evidence="2">Uncharacterized protein</fullName>
    </submittedName>
</protein>
<dbReference type="AlphaFoldDB" id="A0A1Y2AL86"/>
<sequence length="281" mass="30298">MVESSTPSDDSVEAGGVVAAKQPVTRRFWTYLQGEVDPKAVNPVSIYSAFLTGFTSAPTFSACYVWCGFQTGNVAQLGLALARTFNMEPYRTGGFQKPDQQALCSLLSFLIGATLGRIGDRMGAKRRTWLVTATFLQALMAMAAAIAAHFDDEVGISVERDKPSWQHAKGFVALAFLSASLGLQGIIGKRIGSPLNTTIVLTTTWVEIFNDPLLLNFHPTASRDVRLAGVFCVFLGAFCARAILGSRCGMAGTIGVLAALRLCQLVWWLLTPSVLPKKDKK</sequence>
<dbReference type="Pfam" id="PF06912">
    <property type="entry name" value="DUF1275"/>
    <property type="match status" value="1"/>
</dbReference>
<dbReference type="OrthoDB" id="5288586at2759"/>
<keyword evidence="3" id="KW-1185">Reference proteome</keyword>
<feature type="transmembrane region" description="Helical" evidence="1">
    <location>
        <begin position="250"/>
        <end position="270"/>
    </location>
</feature>
<feature type="transmembrane region" description="Helical" evidence="1">
    <location>
        <begin position="225"/>
        <end position="244"/>
    </location>
</feature>
<feature type="transmembrane region" description="Helical" evidence="1">
    <location>
        <begin position="130"/>
        <end position="150"/>
    </location>
</feature>
<gene>
    <name evidence="2" type="ORF">BCR39DRAFT_549556</name>
</gene>
<keyword evidence="1" id="KW-0812">Transmembrane</keyword>
<evidence type="ECO:0000313" key="2">
    <source>
        <dbReference type="EMBL" id="ORY23262.1"/>
    </source>
</evidence>
<accession>A0A1Y2AL86</accession>
<evidence type="ECO:0000313" key="3">
    <source>
        <dbReference type="Proteomes" id="UP000193986"/>
    </source>
</evidence>
<keyword evidence="1" id="KW-0472">Membrane</keyword>
<proteinExistence type="predicted"/>
<dbReference type="PANTHER" id="PTHR37488:SF2">
    <property type="entry name" value="DUF1275 DOMAIN-CONTAINING PROTEIN"/>
    <property type="match status" value="1"/>
</dbReference>
<organism evidence="2 3">
    <name type="scientific">Naematelia encephala</name>
    <dbReference type="NCBI Taxonomy" id="71784"/>
    <lineage>
        <taxon>Eukaryota</taxon>
        <taxon>Fungi</taxon>
        <taxon>Dikarya</taxon>
        <taxon>Basidiomycota</taxon>
        <taxon>Agaricomycotina</taxon>
        <taxon>Tremellomycetes</taxon>
        <taxon>Tremellales</taxon>
        <taxon>Naemateliaceae</taxon>
        <taxon>Naematelia</taxon>
    </lineage>
</organism>
<dbReference type="PANTHER" id="PTHR37488">
    <property type="entry name" value="DUF1275 DOMAIN-CONTAINING PROTEIN"/>
    <property type="match status" value="1"/>
</dbReference>